<name>A0ABW7IZW2_9VIBR</name>
<dbReference type="PANTHER" id="PTHR30511">
    <property type="entry name" value="ALANINE RACEMASE"/>
    <property type="match status" value="1"/>
</dbReference>
<dbReference type="EMBL" id="JBIHSN010000003">
    <property type="protein sequence ID" value="MFH0266424.1"/>
    <property type="molecule type" value="Genomic_DNA"/>
</dbReference>
<feature type="binding site" evidence="4">
    <location>
        <position position="307"/>
    </location>
    <ligand>
        <name>substrate</name>
    </ligand>
</feature>
<dbReference type="InterPro" id="IPR011079">
    <property type="entry name" value="Ala_racemase_C"/>
</dbReference>
<dbReference type="InterPro" id="IPR009006">
    <property type="entry name" value="Ala_racemase/Decarboxylase_C"/>
</dbReference>
<dbReference type="InterPro" id="IPR020622">
    <property type="entry name" value="Ala_racemase_pyridoxalP-BS"/>
</dbReference>
<dbReference type="Pfam" id="PF01168">
    <property type="entry name" value="Ala_racemase_N"/>
    <property type="match status" value="1"/>
</dbReference>
<dbReference type="CDD" id="cd06827">
    <property type="entry name" value="PLPDE_III_AR_proteobact"/>
    <property type="match status" value="1"/>
</dbReference>
<sequence length="364" mass="39783">MARPTKASIDLAAFRHNYRVAKTQSPSSQAVAIIKANAYGHGAIELAHALPEADAFGVACIEEAIELRESGIKQPILLLEGFFEESELELIRQYDFWTAIHSPEHIDALERQPVSSKISVWLKLDSGMHRLGFTPQTYPAAFQRLSALPQVNHIVHMTHFACADELEKSMTHAQLQVCDATFANLDAHACSFANSAATLAHSASHTEHHGGYTRPGIMLYGADPLSAPNSASLQLIPVMTLSSKIIAIRDVPAGDAIGYGERYRCSHNMRIGTVAIGYADGYPRHAQDGTPVLVDGIRTSLVGRVSMDMLTVDLTHIPDAHIGSSVELWGKTIKADEVARYCDTIAYTLFTGITRRVHKEYIEG</sequence>
<dbReference type="PANTHER" id="PTHR30511:SF0">
    <property type="entry name" value="ALANINE RACEMASE, CATABOLIC-RELATED"/>
    <property type="match status" value="1"/>
</dbReference>
<evidence type="ECO:0000256" key="3">
    <source>
        <dbReference type="ARBA" id="ARBA00023235"/>
    </source>
</evidence>
<dbReference type="SUPFAM" id="SSF51419">
    <property type="entry name" value="PLP-binding barrel"/>
    <property type="match status" value="1"/>
</dbReference>
<dbReference type="InterPro" id="IPR029066">
    <property type="entry name" value="PLP-binding_barrel"/>
</dbReference>
<evidence type="ECO:0000313" key="7">
    <source>
        <dbReference type="Proteomes" id="UP001607151"/>
    </source>
</evidence>
<comment type="function">
    <text evidence="4">Catalyzes the interconversion of L-alanine and D-alanine. May also act on other amino acids.</text>
</comment>
<keyword evidence="7" id="KW-1185">Reference proteome</keyword>
<dbReference type="PROSITE" id="PS00395">
    <property type="entry name" value="ALANINE_RACEMASE"/>
    <property type="match status" value="1"/>
</dbReference>
<accession>A0ABW7IZW2</accession>
<protein>
    <recommendedName>
        <fullName evidence="4">Alanine racemase</fullName>
        <ecNumber evidence="4">5.1.1.1</ecNumber>
    </recommendedName>
</protein>
<comment type="catalytic activity">
    <reaction evidence="4">
        <text>L-alanine = D-alanine</text>
        <dbReference type="Rhea" id="RHEA:20249"/>
        <dbReference type="ChEBI" id="CHEBI:57416"/>
        <dbReference type="ChEBI" id="CHEBI:57972"/>
        <dbReference type="EC" id="5.1.1.1"/>
    </reaction>
</comment>
<feature type="modified residue" description="N6-(pyridoxal phosphate)lysine" evidence="4">
    <location>
        <position position="35"/>
    </location>
</feature>
<feature type="domain" description="Alanine racemase C-terminal" evidence="5">
    <location>
        <begin position="238"/>
        <end position="362"/>
    </location>
</feature>
<evidence type="ECO:0000256" key="1">
    <source>
        <dbReference type="ARBA" id="ARBA00001933"/>
    </source>
</evidence>
<reference evidence="6 7" key="1">
    <citation type="submission" date="2024-10" db="EMBL/GenBank/DDBJ databases">
        <authorList>
            <person name="Yibar A."/>
            <person name="Saticioglu I.B."/>
            <person name="Duman M."/>
            <person name="Ajmi N."/>
            <person name="Gurler F."/>
            <person name="Ay H."/>
            <person name="Onuk E."/>
            <person name="Guler S."/>
            <person name="Romalde J.L."/>
        </authorList>
    </citation>
    <scope>NUCLEOTIDE SEQUENCE [LARGE SCALE GENOMIC DNA]</scope>
    <source>
        <strain evidence="6 7">14-MA-B</strain>
    </source>
</reference>
<keyword evidence="3 4" id="KW-0413">Isomerase</keyword>
<comment type="pathway">
    <text evidence="4">Amino-acid biosynthesis; D-alanine biosynthesis; D-alanine from L-alanine: step 1/1.</text>
</comment>
<gene>
    <name evidence="6" type="primary">alr</name>
    <name evidence="6" type="ORF">ACGRQ9_13315</name>
</gene>
<dbReference type="Gene3D" id="2.40.37.10">
    <property type="entry name" value="Lyase, Ornithine Decarboxylase, Chain A, domain 1"/>
    <property type="match status" value="1"/>
</dbReference>
<feature type="binding site" evidence="4">
    <location>
        <position position="130"/>
    </location>
    <ligand>
        <name>substrate</name>
    </ligand>
</feature>
<dbReference type="InterPro" id="IPR000821">
    <property type="entry name" value="Ala_racemase"/>
</dbReference>
<dbReference type="GO" id="GO:0008784">
    <property type="term" value="F:alanine racemase activity"/>
    <property type="evidence" value="ECO:0007669"/>
    <property type="project" value="UniProtKB-EC"/>
</dbReference>
<evidence type="ECO:0000313" key="6">
    <source>
        <dbReference type="EMBL" id="MFH0266424.1"/>
    </source>
</evidence>
<comment type="caution">
    <text evidence="6">The sequence shown here is derived from an EMBL/GenBank/DDBJ whole genome shotgun (WGS) entry which is preliminary data.</text>
</comment>
<dbReference type="PRINTS" id="PR00992">
    <property type="entry name" value="ALARACEMASE"/>
</dbReference>
<evidence type="ECO:0000259" key="5">
    <source>
        <dbReference type="SMART" id="SM01005"/>
    </source>
</evidence>
<evidence type="ECO:0000256" key="2">
    <source>
        <dbReference type="ARBA" id="ARBA00022898"/>
    </source>
</evidence>
<comment type="similarity">
    <text evidence="4">Belongs to the alanine racemase family.</text>
</comment>
<dbReference type="SMART" id="SM01005">
    <property type="entry name" value="Ala_racemase_C"/>
    <property type="match status" value="1"/>
</dbReference>
<comment type="cofactor">
    <cofactor evidence="1 4">
        <name>pyridoxal 5'-phosphate</name>
        <dbReference type="ChEBI" id="CHEBI:597326"/>
    </cofactor>
</comment>
<dbReference type="Gene3D" id="3.20.20.10">
    <property type="entry name" value="Alanine racemase"/>
    <property type="match status" value="1"/>
</dbReference>
<dbReference type="Proteomes" id="UP001607151">
    <property type="component" value="Unassembled WGS sequence"/>
</dbReference>
<evidence type="ECO:0000256" key="4">
    <source>
        <dbReference type="HAMAP-Rule" id="MF_01201"/>
    </source>
</evidence>
<organism evidence="6 7">
    <name type="scientific">Vibrio rumoiensis</name>
    <dbReference type="NCBI Taxonomy" id="76258"/>
    <lineage>
        <taxon>Bacteria</taxon>
        <taxon>Pseudomonadati</taxon>
        <taxon>Pseudomonadota</taxon>
        <taxon>Gammaproteobacteria</taxon>
        <taxon>Vibrionales</taxon>
        <taxon>Vibrionaceae</taxon>
        <taxon>Vibrio</taxon>
    </lineage>
</organism>
<proteinExistence type="inferred from homology"/>
<dbReference type="EC" id="5.1.1.1" evidence="4"/>
<dbReference type="Pfam" id="PF00842">
    <property type="entry name" value="Ala_racemase_C"/>
    <property type="match status" value="1"/>
</dbReference>
<dbReference type="InterPro" id="IPR001608">
    <property type="entry name" value="Ala_racemase_N"/>
</dbReference>
<keyword evidence="2 4" id="KW-0663">Pyridoxal phosphate</keyword>
<dbReference type="NCBIfam" id="TIGR00492">
    <property type="entry name" value="alr"/>
    <property type="match status" value="1"/>
</dbReference>
<dbReference type="SUPFAM" id="SSF50621">
    <property type="entry name" value="Alanine racemase C-terminal domain-like"/>
    <property type="match status" value="1"/>
</dbReference>
<dbReference type="HAMAP" id="MF_01201">
    <property type="entry name" value="Ala_racemase"/>
    <property type="match status" value="1"/>
</dbReference>
<feature type="active site" description="Proton acceptor; specific for D-alanine" evidence="4">
    <location>
        <position position="35"/>
    </location>
</feature>
<feature type="active site" description="Proton acceptor; specific for L-alanine" evidence="4">
    <location>
        <position position="259"/>
    </location>
</feature>
<dbReference type="RefSeq" id="WP_394608204.1">
    <property type="nucleotide sequence ID" value="NZ_JBIHSJ010000004.1"/>
</dbReference>